<keyword evidence="4" id="KW-0648">Protein biosynthesis</keyword>
<dbReference type="Gene3D" id="3.40.50.300">
    <property type="entry name" value="P-loop containing nucleotide triphosphate hydrolases"/>
    <property type="match status" value="1"/>
</dbReference>
<dbReference type="InterPro" id="IPR009000">
    <property type="entry name" value="Transl_B-barrel_sf"/>
</dbReference>
<dbReference type="InterPro" id="IPR054696">
    <property type="entry name" value="GTP-eEF1A_C"/>
</dbReference>
<dbReference type="GO" id="GO:0003924">
    <property type="term" value="F:GTPase activity"/>
    <property type="evidence" value="ECO:0007669"/>
    <property type="project" value="InterPro"/>
</dbReference>
<dbReference type="InterPro" id="IPR004161">
    <property type="entry name" value="EFTu-like_2"/>
</dbReference>
<dbReference type="GO" id="GO:0005525">
    <property type="term" value="F:GTP binding"/>
    <property type="evidence" value="ECO:0007669"/>
    <property type="project" value="UniProtKB-KW"/>
</dbReference>
<dbReference type="Gene3D" id="2.40.30.10">
    <property type="entry name" value="Translation factors"/>
    <property type="match status" value="2"/>
</dbReference>
<dbReference type="SUPFAM" id="SSF50447">
    <property type="entry name" value="Translation proteins"/>
    <property type="match status" value="1"/>
</dbReference>
<dbReference type="PRINTS" id="PR00315">
    <property type="entry name" value="ELONGATNFCT"/>
</dbReference>
<dbReference type="Pfam" id="PF22594">
    <property type="entry name" value="GTP-eEF1A_C"/>
    <property type="match status" value="1"/>
</dbReference>
<dbReference type="SUPFAM" id="SSF50465">
    <property type="entry name" value="EF-Tu/eEF-1alpha/eIF2-gamma C-terminal domain"/>
    <property type="match status" value="1"/>
</dbReference>
<gene>
    <name evidence="4" type="ORF">Terrestrivirus12_6</name>
</gene>
<organism evidence="4">
    <name type="scientific">Terrestrivirus sp</name>
    <dbReference type="NCBI Taxonomy" id="2487775"/>
    <lineage>
        <taxon>Viruses</taxon>
        <taxon>Varidnaviria</taxon>
        <taxon>Bamfordvirae</taxon>
        <taxon>Nucleocytoviricota</taxon>
        <taxon>Megaviricetes</taxon>
        <taxon>Imitervirales</taxon>
        <taxon>Mimiviridae</taxon>
        <taxon>Klosneuvirinae</taxon>
    </lineage>
</organism>
<dbReference type="InterPro" id="IPR031157">
    <property type="entry name" value="G_TR_CS"/>
</dbReference>
<dbReference type="PROSITE" id="PS00301">
    <property type="entry name" value="G_TR_1"/>
    <property type="match status" value="1"/>
</dbReference>
<dbReference type="InterPro" id="IPR050100">
    <property type="entry name" value="TRAFAC_GTPase_members"/>
</dbReference>
<feature type="domain" description="Tr-type G" evidence="3">
    <location>
        <begin position="7"/>
        <end position="259"/>
    </location>
</feature>
<dbReference type="Pfam" id="PF00009">
    <property type="entry name" value="GTP_EFTU"/>
    <property type="match status" value="1"/>
</dbReference>
<dbReference type="PROSITE" id="PS51722">
    <property type="entry name" value="G_TR_2"/>
    <property type="match status" value="1"/>
</dbReference>
<reference evidence="4" key="1">
    <citation type="submission" date="2018-10" db="EMBL/GenBank/DDBJ databases">
        <title>Hidden diversity of soil giant viruses.</title>
        <authorList>
            <person name="Schulz F."/>
            <person name="Alteio L."/>
            <person name="Goudeau D."/>
            <person name="Ryan E.M."/>
            <person name="Malmstrom R.R."/>
            <person name="Blanchard J."/>
            <person name="Woyke T."/>
        </authorList>
    </citation>
    <scope>NUCLEOTIDE SEQUENCE</scope>
    <source>
        <strain evidence="4">TEV1</strain>
    </source>
</reference>
<dbReference type="EMBL" id="MK071990">
    <property type="protein sequence ID" value="AYV76703.1"/>
    <property type="molecule type" value="Genomic_DNA"/>
</dbReference>
<dbReference type="SUPFAM" id="SSF52540">
    <property type="entry name" value="P-loop containing nucleoside triphosphate hydrolases"/>
    <property type="match status" value="1"/>
</dbReference>
<name>A0A3G4ZSX6_9VIRU</name>
<evidence type="ECO:0000256" key="1">
    <source>
        <dbReference type="ARBA" id="ARBA00022741"/>
    </source>
</evidence>
<sequence>MTDQTKLPHISVCVVGHVDAGKSTTTGHLLLKLKAVDERDHAKNVKLAEEIGKKTFEFAFAMDTLKEEQERGITIKATAKKFFTENYYYTISDCPGHKDFLKNMQSGSSSADVAIIMLPAAGFETAIAKGEDGKNEGQTRQHTRIINLTGIKQIIVCINKMDSPGVDWKEERFNEIRDEAYHMLVQSGYGTGKTEADRIKRAKELYPIIPISGYHGDNLVEKSDKAPWYPGFTVERLDGTKVSGYTLYDALNNYAQIPKRRDDKPFRMCVGAVLPLPIGTIVTGGVEQGVIKPGDNVVFCPSGATAKAFQMEMHNKQLESAHGGDNIGINIKGFDKALPPKRGDVMFLASEKPCEVYEFTAQIHIQDHPGELKVGYSPNITVKTAAAACRMQSINWRLGKETNKTKAVASDPTQADLCKMIKQGDAAEVVFRPQKPLYLEKFDSCEGLARICLMDSSKLVALGKVTDVKYYTPELKAKLAAEAKAAADAKRATMQKKKK</sequence>
<dbReference type="Pfam" id="PF03144">
    <property type="entry name" value="GTP_EFTU_D2"/>
    <property type="match status" value="1"/>
</dbReference>
<keyword evidence="1" id="KW-0547">Nucleotide-binding</keyword>
<dbReference type="InterPro" id="IPR000795">
    <property type="entry name" value="T_Tr_GTP-bd_dom"/>
</dbReference>
<dbReference type="InterPro" id="IPR009001">
    <property type="entry name" value="Transl_elong_EF1A/Init_IF2_C"/>
</dbReference>
<evidence type="ECO:0000313" key="4">
    <source>
        <dbReference type="EMBL" id="AYV76703.1"/>
    </source>
</evidence>
<protein>
    <submittedName>
        <fullName evidence="4">Eukaryotic translation elongation factor 1 alpha</fullName>
    </submittedName>
</protein>
<accession>A0A3G4ZSX6</accession>
<keyword evidence="2" id="KW-0342">GTP-binding</keyword>
<evidence type="ECO:0000256" key="2">
    <source>
        <dbReference type="ARBA" id="ARBA00023134"/>
    </source>
</evidence>
<dbReference type="PANTHER" id="PTHR23115">
    <property type="entry name" value="TRANSLATION FACTOR"/>
    <property type="match status" value="1"/>
</dbReference>
<keyword evidence="4" id="KW-0251">Elongation factor</keyword>
<evidence type="ECO:0000259" key="3">
    <source>
        <dbReference type="PROSITE" id="PS51722"/>
    </source>
</evidence>
<proteinExistence type="predicted"/>
<dbReference type="InterPro" id="IPR027417">
    <property type="entry name" value="P-loop_NTPase"/>
</dbReference>